<evidence type="ECO:0000313" key="5">
    <source>
        <dbReference type="Proteomes" id="UP000215145"/>
    </source>
</evidence>
<dbReference type="AlphaFoldDB" id="A0A229NV98"/>
<dbReference type="InterPro" id="IPR002931">
    <property type="entry name" value="Transglutaminase-like"/>
</dbReference>
<feature type="compositionally biased region" description="Basic and acidic residues" evidence="1">
    <location>
        <begin position="132"/>
        <end position="142"/>
    </location>
</feature>
<keyword evidence="5" id="KW-1185">Reference proteome</keyword>
<dbReference type="Proteomes" id="UP000215145">
    <property type="component" value="Unassembled WGS sequence"/>
</dbReference>
<name>A0A229NV98_9BACL</name>
<dbReference type="OrthoDB" id="9788327at2"/>
<dbReference type="InterPro" id="IPR038765">
    <property type="entry name" value="Papain-like_cys_pep_sf"/>
</dbReference>
<accession>A0A229NV98</accession>
<evidence type="ECO:0000259" key="3">
    <source>
        <dbReference type="SMART" id="SM00460"/>
    </source>
</evidence>
<evidence type="ECO:0000313" key="4">
    <source>
        <dbReference type="EMBL" id="OXM13655.1"/>
    </source>
</evidence>
<dbReference type="Pfam" id="PF01841">
    <property type="entry name" value="Transglut_core"/>
    <property type="match status" value="1"/>
</dbReference>
<keyword evidence="2" id="KW-0732">Signal</keyword>
<dbReference type="PANTHER" id="PTHR46333:SF2">
    <property type="entry name" value="CYTOKINESIS PROTEIN 3"/>
    <property type="match status" value="1"/>
</dbReference>
<dbReference type="SUPFAM" id="SSF54001">
    <property type="entry name" value="Cysteine proteinases"/>
    <property type="match status" value="1"/>
</dbReference>
<feature type="chain" id="PRO_5038726600" description="Transglutaminase-like domain-containing protein" evidence="2">
    <location>
        <begin position="24"/>
        <end position="382"/>
    </location>
</feature>
<comment type="caution">
    <text evidence="4">The sequence shown here is derived from an EMBL/GenBank/DDBJ whole genome shotgun (WGS) entry which is preliminary data.</text>
</comment>
<reference evidence="4 5" key="1">
    <citation type="submission" date="2017-07" db="EMBL/GenBank/DDBJ databases">
        <title>Paenibacillus herberti R33 genome sequencing and assembly.</title>
        <authorList>
            <person name="Su W."/>
        </authorList>
    </citation>
    <scope>NUCLEOTIDE SEQUENCE [LARGE SCALE GENOMIC DNA]</scope>
    <source>
        <strain evidence="4 5">R33</strain>
    </source>
</reference>
<gene>
    <name evidence="4" type="ORF">CGZ75_21785</name>
</gene>
<dbReference type="RefSeq" id="WP_089526359.1">
    <property type="nucleotide sequence ID" value="NZ_NMUQ01000003.1"/>
</dbReference>
<evidence type="ECO:0000256" key="2">
    <source>
        <dbReference type="SAM" id="SignalP"/>
    </source>
</evidence>
<feature type="region of interest" description="Disordered" evidence="1">
    <location>
        <begin position="69"/>
        <end position="142"/>
    </location>
</feature>
<dbReference type="SMART" id="SM00460">
    <property type="entry name" value="TGc"/>
    <property type="match status" value="1"/>
</dbReference>
<proteinExistence type="predicted"/>
<dbReference type="Gene3D" id="3.10.620.30">
    <property type="match status" value="1"/>
</dbReference>
<feature type="compositionally biased region" description="Basic and acidic residues" evidence="1">
    <location>
        <begin position="100"/>
        <end position="113"/>
    </location>
</feature>
<sequence>MKHRMANLLLALSLAVSIYVVEARVNEPAQADRLDTAAVLAQSGERAGLDERLEAELRAGSDEQLEAELRAGTRGSLSPPEAGDESGTDRNAESATDASGEDKSAADASDVEKVAAGSSSDGVGVGNNRPAAETDLKETEGEVRSTIVEAGSSRAKLVDGLAKGFQSRGAEFQLTFRGEHEELVKLMPDLVQQALFQDDYTAYVLKSYSYKIQTARQTSTIRMKAEYRETPEQTAEVAEQSKAMLAKLVKPGMSDEEKVRAIHDWIVRHIRYDESLSRYTAYEAVELRSAVCQGYALLAYRMLSDAGLEVRIIEGTVESGDHAWNLVRLDGSWYHLDATWDDPLPDRGNEVSHKYYLLSDAEIGKDHQWTKDYPRAPKGYAD</sequence>
<dbReference type="EMBL" id="NMUQ01000003">
    <property type="protein sequence ID" value="OXM13655.1"/>
    <property type="molecule type" value="Genomic_DNA"/>
</dbReference>
<feature type="domain" description="Transglutaminase-like" evidence="3">
    <location>
        <begin position="284"/>
        <end position="340"/>
    </location>
</feature>
<protein>
    <recommendedName>
        <fullName evidence="3">Transglutaminase-like domain-containing protein</fullName>
    </recommendedName>
</protein>
<dbReference type="GO" id="GO:0005737">
    <property type="term" value="C:cytoplasm"/>
    <property type="evidence" value="ECO:0007669"/>
    <property type="project" value="TreeGrafter"/>
</dbReference>
<organism evidence="4 5">
    <name type="scientific">Paenibacillus herberti</name>
    <dbReference type="NCBI Taxonomy" id="1619309"/>
    <lineage>
        <taxon>Bacteria</taxon>
        <taxon>Bacillati</taxon>
        <taxon>Bacillota</taxon>
        <taxon>Bacilli</taxon>
        <taxon>Bacillales</taxon>
        <taxon>Paenibacillaceae</taxon>
        <taxon>Paenibacillus</taxon>
    </lineage>
</organism>
<feature type="signal peptide" evidence="2">
    <location>
        <begin position="1"/>
        <end position="23"/>
    </location>
</feature>
<evidence type="ECO:0000256" key="1">
    <source>
        <dbReference type="SAM" id="MobiDB-lite"/>
    </source>
</evidence>
<dbReference type="PANTHER" id="PTHR46333">
    <property type="entry name" value="CYTOKINESIS PROTEIN 3"/>
    <property type="match status" value="1"/>
</dbReference>
<dbReference type="InterPro" id="IPR052557">
    <property type="entry name" value="CAP/Cytokinesis_protein"/>
</dbReference>